<dbReference type="AlphaFoldDB" id="A0A8J6XKS6"/>
<keyword evidence="2" id="KW-1185">Reference proteome</keyword>
<dbReference type="EMBL" id="JACXAE010000119">
    <property type="protein sequence ID" value="MBD2778059.1"/>
    <property type="molecule type" value="Genomic_DNA"/>
</dbReference>
<organism evidence="1 2">
    <name type="scientific">Iningainema tapete BLCC-T55</name>
    <dbReference type="NCBI Taxonomy" id="2748662"/>
    <lineage>
        <taxon>Bacteria</taxon>
        <taxon>Bacillati</taxon>
        <taxon>Cyanobacteriota</taxon>
        <taxon>Cyanophyceae</taxon>
        <taxon>Nostocales</taxon>
        <taxon>Scytonemataceae</taxon>
        <taxon>Iningainema tapete</taxon>
    </lineage>
</organism>
<dbReference type="RefSeq" id="WP_190837306.1">
    <property type="nucleotide sequence ID" value="NZ_CAWPPI010000119.1"/>
</dbReference>
<accession>A0A8J6XKS6</accession>
<evidence type="ECO:0000313" key="2">
    <source>
        <dbReference type="Proteomes" id="UP000629098"/>
    </source>
</evidence>
<comment type="caution">
    <text evidence="1">The sequence shown here is derived from an EMBL/GenBank/DDBJ whole genome shotgun (WGS) entry which is preliminary data.</text>
</comment>
<dbReference type="Proteomes" id="UP000629098">
    <property type="component" value="Unassembled WGS sequence"/>
</dbReference>
<protein>
    <submittedName>
        <fullName evidence="1">Uncharacterized protein</fullName>
    </submittedName>
</protein>
<gene>
    <name evidence="1" type="ORF">ICL16_39960</name>
</gene>
<proteinExistence type="predicted"/>
<name>A0A8J6XKS6_9CYAN</name>
<evidence type="ECO:0000313" key="1">
    <source>
        <dbReference type="EMBL" id="MBD2778059.1"/>
    </source>
</evidence>
<sequence length="74" mass="8560">MLTTAQEIYTQIICNLSATERLRLATLILNDLVQQNFSVIDQSDTWTEQDQLDITNFSLQYAATLFPNEEIFDE</sequence>
<reference evidence="1" key="1">
    <citation type="submission" date="2020-09" db="EMBL/GenBank/DDBJ databases">
        <title>Iningainema tapete sp. nov. (Scytonemataceae, Cyanobacteria) from greenhouses in central Florida (USA) produces two types of nodularin with biosynthetic potential for microcystin-LR and anabaenopeptins.</title>
        <authorList>
            <person name="Berthold D.E."/>
            <person name="Lefler F.W."/>
            <person name="Huang I.-S."/>
            <person name="Abdulla H."/>
            <person name="Zimba P.V."/>
            <person name="Laughinghouse H.D. IV."/>
        </authorList>
    </citation>
    <scope>NUCLEOTIDE SEQUENCE</scope>
    <source>
        <strain evidence="1">BLCCT55</strain>
    </source>
</reference>